<keyword evidence="2 7" id="KW-0813">Transport</keyword>
<evidence type="ECO:0000256" key="3">
    <source>
        <dbReference type="ARBA" id="ARBA00022475"/>
    </source>
</evidence>
<feature type="domain" description="ABC transmembrane type-1" evidence="8">
    <location>
        <begin position="91"/>
        <end position="283"/>
    </location>
</feature>
<protein>
    <submittedName>
        <fullName evidence="9">Carbohydrate ABC transporter permease</fullName>
    </submittedName>
</protein>
<dbReference type="InterPro" id="IPR000515">
    <property type="entry name" value="MetI-like"/>
</dbReference>
<evidence type="ECO:0000256" key="2">
    <source>
        <dbReference type="ARBA" id="ARBA00022448"/>
    </source>
</evidence>
<dbReference type="CDD" id="cd06261">
    <property type="entry name" value="TM_PBP2"/>
    <property type="match status" value="1"/>
</dbReference>
<reference evidence="9" key="1">
    <citation type="submission" date="2024-07" db="EMBL/GenBank/DDBJ databases">
        <title>Complete genome sequences of cellulolytic bacteria, Kitasatospora sp. CMC57 and Streptomyces sp. CMC78, isolated from Japanese agricultural soil.</title>
        <authorList>
            <person name="Hashimoto T."/>
            <person name="Ito M."/>
            <person name="Iwamoto M."/>
            <person name="Fukahori D."/>
            <person name="Shoda T."/>
            <person name="Sakoda M."/>
            <person name="Morohoshi T."/>
            <person name="Mitsuboshi M."/>
            <person name="Nishizawa T."/>
        </authorList>
    </citation>
    <scope>NUCLEOTIDE SEQUENCE</scope>
    <source>
        <strain evidence="9">CMC57</strain>
    </source>
</reference>
<feature type="transmembrane region" description="Helical" evidence="7">
    <location>
        <begin position="95"/>
        <end position="116"/>
    </location>
</feature>
<dbReference type="PANTHER" id="PTHR43744">
    <property type="entry name" value="ABC TRANSPORTER PERMEASE PROTEIN MG189-RELATED-RELATED"/>
    <property type="match status" value="1"/>
</dbReference>
<keyword evidence="4 7" id="KW-0812">Transmembrane</keyword>
<evidence type="ECO:0000256" key="5">
    <source>
        <dbReference type="ARBA" id="ARBA00022989"/>
    </source>
</evidence>
<evidence type="ECO:0000256" key="7">
    <source>
        <dbReference type="RuleBase" id="RU363032"/>
    </source>
</evidence>
<dbReference type="Pfam" id="PF00528">
    <property type="entry name" value="BPD_transp_1"/>
    <property type="match status" value="1"/>
</dbReference>
<keyword evidence="3" id="KW-1003">Cell membrane</keyword>
<gene>
    <name evidence="9" type="ORF">KCMC57_36530</name>
</gene>
<sequence>MGAPVDEPQTRTLISQTQLNRPLSRLLYRTVLVLTVAGFTLVFLGPLYWLVTGGLKSTAEVIQNPPTLFPAELHPDTYVTAWRQLGLGRLLFNTLYYALGALAFQLVFDVAAAYALSKLRPVLGNLILGMMLATLMIPAAVLIVPQYLTVLDLPLLHVNLVNTPWAIWLPTVANAFNIFLLKRFFDSVPEDLMAAAAIDGATPFRALRSIVLPMSRPILGVVSIFAVVNVWKDFLWPMLVQPDPANQTLNIGIKSLSMGVPQNVITAALAIASVPTVVFFLIFQRNIMSGLTSGGLKG</sequence>
<feature type="transmembrane region" description="Helical" evidence="7">
    <location>
        <begin position="123"/>
        <end position="145"/>
    </location>
</feature>
<dbReference type="InterPro" id="IPR035906">
    <property type="entry name" value="MetI-like_sf"/>
</dbReference>
<organism evidence="9">
    <name type="scientific">Kitasatospora sp. CMC57</name>
    <dbReference type="NCBI Taxonomy" id="3231513"/>
    <lineage>
        <taxon>Bacteria</taxon>
        <taxon>Bacillati</taxon>
        <taxon>Actinomycetota</taxon>
        <taxon>Actinomycetes</taxon>
        <taxon>Kitasatosporales</taxon>
        <taxon>Streptomycetaceae</taxon>
        <taxon>Kitasatospora</taxon>
    </lineage>
</organism>
<feature type="transmembrane region" description="Helical" evidence="7">
    <location>
        <begin position="264"/>
        <end position="283"/>
    </location>
</feature>
<feature type="transmembrane region" description="Helical" evidence="7">
    <location>
        <begin position="26"/>
        <end position="51"/>
    </location>
</feature>
<evidence type="ECO:0000256" key="4">
    <source>
        <dbReference type="ARBA" id="ARBA00022692"/>
    </source>
</evidence>
<evidence type="ECO:0000259" key="8">
    <source>
        <dbReference type="PROSITE" id="PS50928"/>
    </source>
</evidence>
<proteinExistence type="inferred from homology"/>
<dbReference type="PROSITE" id="PS50928">
    <property type="entry name" value="ABC_TM1"/>
    <property type="match status" value="1"/>
</dbReference>
<evidence type="ECO:0000313" key="9">
    <source>
        <dbReference type="EMBL" id="BFP47285.1"/>
    </source>
</evidence>
<dbReference type="EMBL" id="AP035881">
    <property type="protein sequence ID" value="BFP47285.1"/>
    <property type="molecule type" value="Genomic_DNA"/>
</dbReference>
<comment type="similarity">
    <text evidence="7">Belongs to the binding-protein-dependent transport system permease family.</text>
</comment>
<name>A0AB33JZ46_9ACTN</name>
<keyword evidence="6 7" id="KW-0472">Membrane</keyword>
<dbReference type="GO" id="GO:0055085">
    <property type="term" value="P:transmembrane transport"/>
    <property type="evidence" value="ECO:0007669"/>
    <property type="project" value="InterPro"/>
</dbReference>
<dbReference type="AlphaFoldDB" id="A0AB33JZ46"/>
<feature type="transmembrane region" description="Helical" evidence="7">
    <location>
        <begin position="206"/>
        <end position="231"/>
    </location>
</feature>
<keyword evidence="5 7" id="KW-1133">Transmembrane helix</keyword>
<accession>A0AB33JZ46</accession>
<dbReference type="Gene3D" id="1.10.3720.10">
    <property type="entry name" value="MetI-like"/>
    <property type="match status" value="1"/>
</dbReference>
<evidence type="ECO:0000256" key="6">
    <source>
        <dbReference type="ARBA" id="ARBA00023136"/>
    </source>
</evidence>
<comment type="subcellular location">
    <subcellularLocation>
        <location evidence="1 7">Cell membrane</location>
        <topology evidence="1 7">Multi-pass membrane protein</topology>
    </subcellularLocation>
</comment>
<feature type="transmembrane region" description="Helical" evidence="7">
    <location>
        <begin position="165"/>
        <end position="185"/>
    </location>
</feature>
<dbReference type="GO" id="GO:0005886">
    <property type="term" value="C:plasma membrane"/>
    <property type="evidence" value="ECO:0007669"/>
    <property type="project" value="UniProtKB-SubCell"/>
</dbReference>
<evidence type="ECO:0000256" key="1">
    <source>
        <dbReference type="ARBA" id="ARBA00004651"/>
    </source>
</evidence>
<dbReference type="SUPFAM" id="SSF161098">
    <property type="entry name" value="MetI-like"/>
    <property type="match status" value="1"/>
</dbReference>
<dbReference type="PANTHER" id="PTHR43744:SF12">
    <property type="entry name" value="ABC TRANSPORTER PERMEASE PROTEIN MG189-RELATED"/>
    <property type="match status" value="1"/>
</dbReference>